<sequence length="426" mass="49078">MIPDKWKWSVIGGSLMPNGPSNWWIVDWDQRRTVAITTAGEQEDEDIMKEFLIRHIHTLSPDAREVSVSATGDLLSISNDVERDYTNIPYYPPFQALLATAPPNHNYSISRSDMREKDRLGPMVDLVSRPAFGDGSPKLLVFKYYLHEQFTEARWAEMNLWMRLPANRHIVPFDRVVSDRLGDEDVVVGFTTKFIPGGTLEDRKQFKLSWLRHLLSVVDDLNLKYGIVHQDIAPRNLLVGCDADDLLLFDFNYSARIGEGDAGPARNDVKGTIFTVYELITRDDSFRQKPFWEQNSVDVESMKEWAKHPDVELDNPVSMFRQTLDSWVKKRREVQQVTHYREAPEHIDWPKIPEPPVRRYTAKDGQGSEIVRTVPGWSTQVCFAHKMGWPYLTWQRPREGILDKDSVLLATGTVIRGPEMATPSRR</sequence>
<gene>
    <name evidence="4" type="ORF">BN869_000006348_1</name>
</gene>
<dbReference type="InterPro" id="IPR011009">
    <property type="entry name" value="Kinase-like_dom_sf"/>
</dbReference>
<evidence type="ECO:0000313" key="4">
    <source>
        <dbReference type="EMBL" id="CEO50290.1"/>
    </source>
</evidence>
<evidence type="ECO:0000256" key="2">
    <source>
        <dbReference type="ARBA" id="ARBA00047899"/>
    </source>
</evidence>
<dbReference type="Gene3D" id="1.10.510.10">
    <property type="entry name" value="Transferase(Phosphotransferase) domain 1"/>
    <property type="match status" value="1"/>
</dbReference>
<dbReference type="InterPro" id="IPR008266">
    <property type="entry name" value="Tyr_kinase_AS"/>
</dbReference>
<protein>
    <recommendedName>
        <fullName evidence="1">non-specific serine/threonine protein kinase</fullName>
        <ecNumber evidence="1">2.7.11.1</ecNumber>
    </recommendedName>
</protein>
<dbReference type="PROSITE" id="PS00109">
    <property type="entry name" value="PROTEIN_KINASE_TYR"/>
    <property type="match status" value="1"/>
</dbReference>
<comment type="catalytic activity">
    <reaction evidence="3">
        <text>L-seryl-[protein] + ATP = O-phospho-L-seryl-[protein] + ADP + H(+)</text>
        <dbReference type="Rhea" id="RHEA:17989"/>
        <dbReference type="Rhea" id="RHEA-COMP:9863"/>
        <dbReference type="Rhea" id="RHEA-COMP:11604"/>
        <dbReference type="ChEBI" id="CHEBI:15378"/>
        <dbReference type="ChEBI" id="CHEBI:29999"/>
        <dbReference type="ChEBI" id="CHEBI:30616"/>
        <dbReference type="ChEBI" id="CHEBI:83421"/>
        <dbReference type="ChEBI" id="CHEBI:456216"/>
        <dbReference type="EC" id="2.7.11.1"/>
    </reaction>
</comment>
<evidence type="ECO:0000256" key="1">
    <source>
        <dbReference type="ARBA" id="ARBA00012513"/>
    </source>
</evidence>
<organism evidence="4">
    <name type="scientific">Bionectria ochroleuca</name>
    <name type="common">Gliocladium roseum</name>
    <dbReference type="NCBI Taxonomy" id="29856"/>
    <lineage>
        <taxon>Eukaryota</taxon>
        <taxon>Fungi</taxon>
        <taxon>Dikarya</taxon>
        <taxon>Ascomycota</taxon>
        <taxon>Pezizomycotina</taxon>
        <taxon>Sordariomycetes</taxon>
        <taxon>Hypocreomycetidae</taxon>
        <taxon>Hypocreales</taxon>
        <taxon>Bionectriaceae</taxon>
        <taxon>Clonostachys</taxon>
    </lineage>
</organism>
<accession>A0A0B7K5P3</accession>
<dbReference type="EMBL" id="CDPU01000017">
    <property type="protein sequence ID" value="CEO50290.1"/>
    <property type="molecule type" value="Genomic_DNA"/>
</dbReference>
<name>A0A0B7K5P3_BIOOC</name>
<dbReference type="SUPFAM" id="SSF56112">
    <property type="entry name" value="Protein kinase-like (PK-like)"/>
    <property type="match status" value="1"/>
</dbReference>
<dbReference type="GO" id="GO:0004674">
    <property type="term" value="F:protein serine/threonine kinase activity"/>
    <property type="evidence" value="ECO:0007669"/>
    <property type="project" value="UniProtKB-EC"/>
</dbReference>
<dbReference type="AlphaFoldDB" id="A0A0B7K5P3"/>
<evidence type="ECO:0000256" key="3">
    <source>
        <dbReference type="ARBA" id="ARBA00048679"/>
    </source>
</evidence>
<comment type="catalytic activity">
    <reaction evidence="2">
        <text>L-threonyl-[protein] + ATP = O-phospho-L-threonyl-[protein] + ADP + H(+)</text>
        <dbReference type="Rhea" id="RHEA:46608"/>
        <dbReference type="Rhea" id="RHEA-COMP:11060"/>
        <dbReference type="Rhea" id="RHEA-COMP:11605"/>
        <dbReference type="ChEBI" id="CHEBI:15378"/>
        <dbReference type="ChEBI" id="CHEBI:30013"/>
        <dbReference type="ChEBI" id="CHEBI:30616"/>
        <dbReference type="ChEBI" id="CHEBI:61977"/>
        <dbReference type="ChEBI" id="CHEBI:456216"/>
        <dbReference type="EC" id="2.7.11.1"/>
    </reaction>
</comment>
<reference evidence="4" key="1">
    <citation type="submission" date="2015-01" db="EMBL/GenBank/DDBJ databases">
        <authorList>
            <person name="Durling Mikael"/>
        </authorList>
    </citation>
    <scope>NUCLEOTIDE SEQUENCE</scope>
</reference>
<dbReference type="EC" id="2.7.11.1" evidence="1"/>
<proteinExistence type="predicted"/>